<comment type="caution">
    <text evidence="3">The sequence shown here is derived from an EMBL/GenBank/DDBJ whole genome shotgun (WGS) entry which is preliminary data.</text>
</comment>
<feature type="region of interest" description="Disordered" evidence="1">
    <location>
        <begin position="280"/>
        <end position="306"/>
    </location>
</feature>
<gene>
    <name evidence="3" type="ORF">ACMD2_25508</name>
</gene>
<organism evidence="3 4">
    <name type="scientific">Ananas comosus</name>
    <name type="common">Pineapple</name>
    <name type="synonym">Ananas ananas</name>
    <dbReference type="NCBI Taxonomy" id="4615"/>
    <lineage>
        <taxon>Eukaryota</taxon>
        <taxon>Viridiplantae</taxon>
        <taxon>Streptophyta</taxon>
        <taxon>Embryophyta</taxon>
        <taxon>Tracheophyta</taxon>
        <taxon>Spermatophyta</taxon>
        <taxon>Magnoliopsida</taxon>
        <taxon>Liliopsida</taxon>
        <taxon>Poales</taxon>
        <taxon>Bromeliaceae</taxon>
        <taxon>Bromelioideae</taxon>
        <taxon>Ananas</taxon>
    </lineage>
</organism>
<evidence type="ECO:0000256" key="1">
    <source>
        <dbReference type="SAM" id="MobiDB-lite"/>
    </source>
</evidence>
<reference evidence="3 4" key="1">
    <citation type="journal article" date="2016" name="DNA Res.">
        <title>The draft genome of MD-2 pineapple using hybrid error correction of long reads.</title>
        <authorList>
            <person name="Redwan R.M."/>
            <person name="Saidin A."/>
            <person name="Kumar S.V."/>
        </authorList>
    </citation>
    <scope>NUCLEOTIDE SEQUENCE [LARGE SCALE GENOMIC DNA]</scope>
    <source>
        <strain evidence="4">cv. MD2</strain>
        <tissue evidence="3">Leaf</tissue>
    </source>
</reference>
<dbReference type="InterPro" id="IPR048972">
    <property type="entry name" value="PMI1_PMIR1-2_C"/>
</dbReference>
<evidence type="ECO:0000259" key="2">
    <source>
        <dbReference type="PROSITE" id="PS51840"/>
    </source>
</evidence>
<evidence type="ECO:0000313" key="3">
    <source>
        <dbReference type="EMBL" id="OAY84276.1"/>
    </source>
</evidence>
<dbReference type="STRING" id="4615.A0A199W4V1"/>
<proteinExistence type="predicted"/>
<feature type="region of interest" description="Disordered" evidence="1">
    <location>
        <begin position="1"/>
        <end position="21"/>
    </location>
</feature>
<feature type="region of interest" description="Disordered" evidence="1">
    <location>
        <begin position="805"/>
        <end position="826"/>
    </location>
</feature>
<dbReference type="Pfam" id="PF21745">
    <property type="entry name" value="PMI1_PMIR1-2_C"/>
    <property type="match status" value="1"/>
</dbReference>
<feature type="compositionally biased region" description="Polar residues" evidence="1">
    <location>
        <begin position="517"/>
        <end position="528"/>
    </location>
</feature>
<feature type="region of interest" description="Disordered" evidence="1">
    <location>
        <begin position="38"/>
        <end position="62"/>
    </location>
</feature>
<dbReference type="InterPro" id="IPR039614">
    <property type="entry name" value="PMI1-like"/>
</dbReference>
<dbReference type="PANTHER" id="PTHR33414">
    <property type="entry name" value="PROTEIN PLASTID MOVEMENT IMPAIRED 1-RELATED 1"/>
    <property type="match status" value="1"/>
</dbReference>
<dbReference type="AlphaFoldDB" id="A0A199W4V1"/>
<sequence length="826" mass="89150">MSERSLSAMGGDADDDDAGDGRFLRDIQTLSRALSLVPGRSSGDVACPRPKPSSSKKPSPWRRSLKALSHIDQRRLECVFSLRVHSVDGLPAALHGAALAVRWRRASSAADDAGATRPVRLVGGAAEFEETLTHRCSVYYTRGGGPRLRAVHYEPRPFAIRAAVVGSPEVDLGRHRVDLARLLPLTAEEMAEEEKAAGRWSTSLRLSGAARGAMLDVSLGFSILKDGAAATANPIAEKKISEVLYEKAGGSNWPGQMNDSIGSNDQRHSTDNVKKVLHEIPRSSKSGAPLEPEDENSCGGSSDHEAQSQLGEVAKLKSRHYTLSELLKGCSEEDGCDETKYTVIEQGVEVSSTDRIGGSSTADQVVEEDQMAKETESAFVAFSVRGSEDTLESPKIEENLTDPQSYVGRRSNRDSAILRMLGIDESSSELSSDSDPDSPREQLWKQFKKEVLASSNSSLRRDFGEEMVSQDYDCSSIIHETESELNQAVNNKSNAEMVEDEEVETLMRDRGLNETSFQYSPPSDSRSGFGSPIAIPSEKTLELPPIGEGSGPSVRTKGGGFLRSMDPSLFENAKNNWSLIMQVSCPIVVPAEMGTGVVKILQHFASMGIERLSVQASKLMPLEDITGTTMRQIAREAAPSLEASQRSERHNLLQHQIPDALSEAIPHASGKSRKDKGLALSLSSGKEMASEYRIQSPLAMTKIETLSLEGLRIQSGMTGEEAPSNISAQSISEVPALDGTQARSKFSISLEGAAAGLHLSDVKDNGDNVDGLIGLSLTLDEWIRLDSGIVDEEDQSSDRTSKILAAHHASSSPRCSGSPRVPIPRF</sequence>
<protein>
    <recommendedName>
        <fullName evidence="2">C2 NT-type domain-containing protein</fullName>
    </recommendedName>
</protein>
<accession>A0A199W4V1</accession>
<dbReference type="EMBL" id="LSRQ01000235">
    <property type="protein sequence ID" value="OAY84276.1"/>
    <property type="molecule type" value="Genomic_DNA"/>
</dbReference>
<dbReference type="Pfam" id="PF10358">
    <property type="entry name" value="NT-C2"/>
    <property type="match status" value="1"/>
</dbReference>
<dbReference type="PANTHER" id="PTHR33414:SF1">
    <property type="entry name" value="PROTEIN PLASTID MOVEMENT IMPAIRED 1-RELATED 1"/>
    <property type="match status" value="1"/>
</dbReference>
<dbReference type="InterPro" id="IPR019448">
    <property type="entry name" value="NT-C2"/>
</dbReference>
<feature type="region of interest" description="Disordered" evidence="1">
    <location>
        <begin position="517"/>
        <end position="558"/>
    </location>
</feature>
<feature type="domain" description="C2 NT-type" evidence="2">
    <location>
        <begin position="68"/>
        <end position="223"/>
    </location>
</feature>
<dbReference type="PROSITE" id="PS51840">
    <property type="entry name" value="C2_NT"/>
    <property type="match status" value="1"/>
</dbReference>
<evidence type="ECO:0000313" key="4">
    <source>
        <dbReference type="Proteomes" id="UP000092600"/>
    </source>
</evidence>
<dbReference type="Proteomes" id="UP000092600">
    <property type="component" value="Unassembled WGS sequence"/>
</dbReference>
<name>A0A199W4V1_ANACO</name>